<comment type="similarity">
    <text evidence="2 6">Belongs to the 4-toluene sulfonate uptake permease (TSUP) (TC 2.A.102) family.</text>
</comment>
<comment type="subcellular location">
    <subcellularLocation>
        <location evidence="6">Cell membrane</location>
        <topology evidence="6">Multi-pass membrane protein</topology>
    </subcellularLocation>
    <subcellularLocation>
        <location evidence="1">Membrane</location>
        <topology evidence="1">Multi-pass membrane protein</topology>
    </subcellularLocation>
</comment>
<reference evidence="7 8" key="1">
    <citation type="submission" date="2019-03" db="EMBL/GenBank/DDBJ databases">
        <title>Whole genome sequence of a novel Rubrobacter taiwanensis strain, isolated from Yellowstone National Park.</title>
        <authorList>
            <person name="Freed S."/>
            <person name="Ramaley R.F."/>
            <person name="Kyndt J.A."/>
        </authorList>
    </citation>
    <scope>NUCLEOTIDE SEQUENCE [LARGE SCALE GENOMIC DNA]</scope>
    <source>
        <strain evidence="7 8">Yellowstone</strain>
    </source>
</reference>
<evidence type="ECO:0000256" key="5">
    <source>
        <dbReference type="ARBA" id="ARBA00023136"/>
    </source>
</evidence>
<keyword evidence="4 6" id="KW-1133">Transmembrane helix</keyword>
<dbReference type="GO" id="GO:0005886">
    <property type="term" value="C:plasma membrane"/>
    <property type="evidence" value="ECO:0007669"/>
    <property type="project" value="UniProtKB-SubCell"/>
</dbReference>
<accession>A0A4R1BQM7</accession>
<evidence type="ECO:0000256" key="1">
    <source>
        <dbReference type="ARBA" id="ARBA00004141"/>
    </source>
</evidence>
<evidence type="ECO:0000256" key="3">
    <source>
        <dbReference type="ARBA" id="ARBA00022692"/>
    </source>
</evidence>
<sequence length="286" mass="29715">MDITQLTILFILGLVGGVLAGLIGVGGGVFFVPALMFMGWGITEAVAASLVIIIFSSLSGTLRSYRSGNPIDKRAAMLLSLTVSPSALIGVAISRLAPDYIVEAVFALLLLALAYPTARGSVGAMDAKVEIPTLLVIGAGICIGALSGLVGVGGGILMVPLMILGLNLRPKVAIATSLAVAFFTGVVGAAGYVATGFREFSSLPLLVAGSILGAWLSVRVRNWAPDAALRIGFGIYMVFVAIYLLLGLGDWTEHFELDLPLTRVPPEPGMASGTLPHEQYERFGDV</sequence>
<feature type="transmembrane region" description="Helical" evidence="6">
    <location>
        <begin position="7"/>
        <end position="31"/>
    </location>
</feature>
<dbReference type="AlphaFoldDB" id="A0A4R1BQM7"/>
<dbReference type="Proteomes" id="UP000295244">
    <property type="component" value="Unassembled WGS sequence"/>
</dbReference>
<evidence type="ECO:0000256" key="6">
    <source>
        <dbReference type="RuleBase" id="RU363041"/>
    </source>
</evidence>
<dbReference type="RefSeq" id="WP_132688123.1">
    <property type="nucleotide sequence ID" value="NZ_SKBU01000006.1"/>
</dbReference>
<dbReference type="OrthoDB" id="528320at2"/>
<dbReference type="EMBL" id="SKBU01000006">
    <property type="protein sequence ID" value="TCJ19878.1"/>
    <property type="molecule type" value="Genomic_DNA"/>
</dbReference>
<feature type="transmembrane region" description="Helical" evidence="6">
    <location>
        <begin position="100"/>
        <end position="122"/>
    </location>
</feature>
<dbReference type="PANTHER" id="PTHR43701:SF2">
    <property type="entry name" value="MEMBRANE TRANSPORTER PROTEIN YJNA-RELATED"/>
    <property type="match status" value="1"/>
</dbReference>
<keyword evidence="5 6" id="KW-0472">Membrane</keyword>
<feature type="transmembrane region" description="Helical" evidence="6">
    <location>
        <begin position="200"/>
        <end position="221"/>
    </location>
</feature>
<feature type="transmembrane region" description="Helical" evidence="6">
    <location>
        <begin position="75"/>
        <end position="94"/>
    </location>
</feature>
<gene>
    <name evidence="7" type="ORF">E0L93_02670</name>
</gene>
<name>A0A4R1BQM7_9ACTN</name>
<evidence type="ECO:0000256" key="2">
    <source>
        <dbReference type="ARBA" id="ARBA00009142"/>
    </source>
</evidence>
<proteinExistence type="inferred from homology"/>
<evidence type="ECO:0000313" key="7">
    <source>
        <dbReference type="EMBL" id="TCJ19878.1"/>
    </source>
</evidence>
<keyword evidence="8" id="KW-1185">Reference proteome</keyword>
<protein>
    <recommendedName>
        <fullName evidence="6">Probable membrane transporter protein</fullName>
    </recommendedName>
</protein>
<feature type="transmembrane region" description="Helical" evidence="6">
    <location>
        <begin position="37"/>
        <end position="55"/>
    </location>
</feature>
<dbReference type="Pfam" id="PF01925">
    <property type="entry name" value="TauE"/>
    <property type="match status" value="1"/>
</dbReference>
<evidence type="ECO:0000313" key="8">
    <source>
        <dbReference type="Proteomes" id="UP000295244"/>
    </source>
</evidence>
<feature type="transmembrane region" description="Helical" evidence="6">
    <location>
        <begin position="227"/>
        <end position="246"/>
    </location>
</feature>
<dbReference type="PANTHER" id="PTHR43701">
    <property type="entry name" value="MEMBRANE TRANSPORTER PROTEIN MJ0441-RELATED"/>
    <property type="match status" value="1"/>
</dbReference>
<keyword evidence="3 6" id="KW-0812">Transmembrane</keyword>
<dbReference type="InterPro" id="IPR002781">
    <property type="entry name" value="TM_pro_TauE-like"/>
</dbReference>
<evidence type="ECO:0000256" key="4">
    <source>
        <dbReference type="ARBA" id="ARBA00022989"/>
    </source>
</evidence>
<keyword evidence="6" id="KW-1003">Cell membrane</keyword>
<organism evidence="7 8">
    <name type="scientific">Rubrobacter taiwanensis</name>
    <dbReference type="NCBI Taxonomy" id="185139"/>
    <lineage>
        <taxon>Bacteria</taxon>
        <taxon>Bacillati</taxon>
        <taxon>Actinomycetota</taxon>
        <taxon>Rubrobacteria</taxon>
        <taxon>Rubrobacterales</taxon>
        <taxon>Rubrobacteraceae</taxon>
        <taxon>Rubrobacter</taxon>
    </lineage>
</organism>
<feature type="transmembrane region" description="Helical" evidence="6">
    <location>
        <begin position="172"/>
        <end position="193"/>
    </location>
</feature>
<feature type="transmembrane region" description="Helical" evidence="6">
    <location>
        <begin position="134"/>
        <end position="166"/>
    </location>
</feature>
<comment type="caution">
    <text evidence="7">The sequence shown here is derived from an EMBL/GenBank/DDBJ whole genome shotgun (WGS) entry which is preliminary data.</text>
</comment>
<dbReference type="InterPro" id="IPR051598">
    <property type="entry name" value="TSUP/Inactive_protease-like"/>
</dbReference>